<evidence type="ECO:0000313" key="2">
    <source>
        <dbReference type="EMBL" id="EDM13240.1"/>
    </source>
</evidence>
<gene>
    <name evidence="2" type="ORF">rCG_21437</name>
</gene>
<reference evidence="2 3" key="1">
    <citation type="submission" date="2005-07" db="EMBL/GenBank/DDBJ databases">
        <authorList>
            <person name="Mural R.J."/>
            <person name="Li P.W."/>
            <person name="Adams M.D."/>
            <person name="Amanatides P.G."/>
            <person name="Baden-Tillson H."/>
            <person name="Barnstead M."/>
            <person name="Chin S.H."/>
            <person name="Dew I."/>
            <person name="Evans C.A."/>
            <person name="Ferriera S."/>
            <person name="Flanigan M."/>
            <person name="Fosler C."/>
            <person name="Glodek A."/>
            <person name="Gu Z."/>
            <person name="Holt R.A."/>
            <person name="Jennings D."/>
            <person name="Kraft C.L."/>
            <person name="Lu F."/>
            <person name="Nguyen T."/>
            <person name="Nusskern D.R."/>
            <person name="Pfannkoch C.M."/>
            <person name="Sitter C."/>
            <person name="Sutton G.G."/>
            <person name="Venter J.C."/>
            <person name="Wang Z."/>
            <person name="Woodage T."/>
            <person name="Zheng X.H."/>
            <person name="Zhong F."/>
        </authorList>
    </citation>
    <scope>NUCLEOTIDE SEQUENCE [LARGE SCALE GENOMIC DNA]</scope>
    <source>
        <strain>BN</strain>
        <strain evidence="3">Sprague-Dawley</strain>
    </source>
</reference>
<evidence type="ECO:0000256" key="1">
    <source>
        <dbReference type="SAM" id="MobiDB-lite"/>
    </source>
</evidence>
<feature type="region of interest" description="Disordered" evidence="1">
    <location>
        <begin position="20"/>
        <end position="51"/>
    </location>
</feature>
<dbReference type="Proteomes" id="UP000234681">
    <property type="component" value="Chromosome 12"/>
</dbReference>
<organism evidence="2 3">
    <name type="scientific">Rattus norvegicus</name>
    <name type="common">Rat</name>
    <dbReference type="NCBI Taxonomy" id="10116"/>
    <lineage>
        <taxon>Eukaryota</taxon>
        <taxon>Metazoa</taxon>
        <taxon>Chordata</taxon>
        <taxon>Craniata</taxon>
        <taxon>Vertebrata</taxon>
        <taxon>Euteleostomi</taxon>
        <taxon>Mammalia</taxon>
        <taxon>Eutheria</taxon>
        <taxon>Euarchontoglires</taxon>
        <taxon>Glires</taxon>
        <taxon>Rodentia</taxon>
        <taxon>Myomorpha</taxon>
        <taxon>Muroidea</taxon>
        <taxon>Muridae</taxon>
        <taxon>Murinae</taxon>
        <taxon>Rattus</taxon>
    </lineage>
</organism>
<feature type="compositionally biased region" description="Basic and acidic residues" evidence="1">
    <location>
        <begin position="105"/>
        <end position="121"/>
    </location>
</feature>
<name>A6J001_RAT</name>
<proteinExistence type="predicted"/>
<sequence length="121" mass="13229">MLHWSRKMDCCVPWPARSSWPSCHPRGSQGSGPLHPMGLPSEPSFPHNVPLGAATGRRALCQQPAPSSYVALMPTPDPNAQGWELRLNIGLSLPTWSPQKPQALPEEKEPRRGCLSEAPHP</sequence>
<dbReference type="EMBL" id="CH473973">
    <property type="protein sequence ID" value="EDM13240.1"/>
    <property type="molecule type" value="Genomic_DNA"/>
</dbReference>
<dbReference type="AlphaFoldDB" id="A6J001"/>
<feature type="region of interest" description="Disordered" evidence="1">
    <location>
        <begin position="94"/>
        <end position="121"/>
    </location>
</feature>
<accession>A6J001</accession>
<protein>
    <submittedName>
        <fullName evidence="2">RCG21437, isoform CRA_b</fullName>
    </submittedName>
</protein>
<evidence type="ECO:0000313" key="3">
    <source>
        <dbReference type="Proteomes" id="UP000234681"/>
    </source>
</evidence>